<feature type="binding site" evidence="1">
    <location>
        <position position="42"/>
    </location>
    <ligand>
        <name>S-adenosyl-L-methionine</name>
        <dbReference type="ChEBI" id="CHEBI:59789"/>
    </ligand>
</feature>
<name>A0A7L6AND5_9GAMM</name>
<dbReference type="PANTHER" id="PTHR37426:SF1">
    <property type="entry name" value="RIBOSOMAL RNA LARGE SUBUNIT METHYLTRANSFERASE J"/>
    <property type="match status" value="1"/>
</dbReference>
<evidence type="ECO:0000313" key="2">
    <source>
        <dbReference type="EMBL" id="QLQ30610.1"/>
    </source>
</evidence>
<organism evidence="2 3">
    <name type="scientific">Candidatus Thiothrix singaporensis</name>
    <dbReference type="NCBI Taxonomy" id="2799669"/>
    <lineage>
        <taxon>Bacteria</taxon>
        <taxon>Pseudomonadati</taxon>
        <taxon>Pseudomonadota</taxon>
        <taxon>Gammaproteobacteria</taxon>
        <taxon>Thiotrichales</taxon>
        <taxon>Thiotrichaceae</taxon>
        <taxon>Thiothrix</taxon>
    </lineage>
</organism>
<accession>A0A7L6AND5</accession>
<dbReference type="EC" id="2.1.1.266" evidence="1"/>
<feature type="active site" description="Proton acceptor" evidence="1">
    <location>
        <position position="164"/>
    </location>
</feature>
<dbReference type="AlphaFoldDB" id="A0A7L6AND5"/>
<protein>
    <recommendedName>
        <fullName evidence="1">Ribosomal RNA large subunit methyltransferase J</fullName>
        <ecNumber evidence="1">2.1.1.266</ecNumber>
    </recommendedName>
    <alternativeName>
        <fullName evidence="1">23S rRNA (adenine(2030)-N6)-methyltransferase</fullName>
    </alternativeName>
    <alternativeName>
        <fullName evidence="1">23S rRNA m6A2030 methyltransferase</fullName>
    </alternativeName>
</protein>
<keyword evidence="1" id="KW-0694">RNA-binding</keyword>
<sequence length="300" mass="34638">MLSYRHAFHAGNHADVLKHLLLVLTLDYYRRKDKPFWYIDTHAGCGLYPLNSAEAQKNREFAQGVQALWNVSDYPDTLSPYLELLQQLNPDRRLQQYPGSPWLAAKLLRPKDQLRLFELHPADFNALEKLLGQDKRIRISKQDGLQGLLKLLPPIARRAVILIDPSYELKNDYNATVTALRQAYQRFATGTYLLWYPVIMRQRVRQMTLDLQTIGIPDILQIEFCPYPDSNGMGMTGSGVFIINPSWLLADQMRTILPWLQAHMGHSSGHFTVMQITPEQKPEANHAILANEIRTRCLWY</sequence>
<dbReference type="Proteomes" id="UP000510621">
    <property type="component" value="Chromosome"/>
</dbReference>
<feature type="binding site" evidence="1">
    <location>
        <position position="164"/>
    </location>
    <ligand>
        <name>S-adenosyl-L-methionine</name>
        <dbReference type="ChEBI" id="CHEBI:59789"/>
    </ligand>
</feature>
<dbReference type="GO" id="GO:0036307">
    <property type="term" value="F:23S rRNA (adenine(2030)-N(6))-methyltransferase activity"/>
    <property type="evidence" value="ECO:0007669"/>
    <property type="project" value="UniProtKB-UniRule"/>
</dbReference>
<dbReference type="HAMAP" id="MF_00934">
    <property type="entry name" value="23SrRNA_methyltr_J"/>
    <property type="match status" value="1"/>
</dbReference>
<evidence type="ECO:0000313" key="3">
    <source>
        <dbReference type="Proteomes" id="UP000510621"/>
    </source>
</evidence>
<feature type="binding site" evidence="1">
    <location>
        <begin position="143"/>
        <end position="144"/>
    </location>
    <ligand>
        <name>S-adenosyl-L-methionine</name>
        <dbReference type="ChEBI" id="CHEBI:59789"/>
    </ligand>
</feature>
<feature type="binding site" evidence="1">
    <location>
        <position position="118"/>
    </location>
    <ligand>
        <name>S-adenosyl-L-methionine</name>
        <dbReference type="ChEBI" id="CHEBI:59789"/>
    </ligand>
</feature>
<reference evidence="2" key="1">
    <citation type="submission" date="2020-06" db="EMBL/GenBank/DDBJ databases">
        <title>Analysis procedures for assessing recovery of high quality, complete, closed genomes from Nanopore long read metagenome sequencing.</title>
        <authorList>
            <person name="Bessarab I."/>
            <person name="Arumugam K."/>
            <person name="Haryono M."/>
            <person name="Liu X."/>
            <person name="Roy S."/>
            <person name="Zuniga-Montanez R.E."/>
            <person name="Qiu G."/>
            <person name="Drautz-Moses D.I."/>
            <person name="Law Y.Y."/>
            <person name="Wuertz S."/>
            <person name="Lauro F.M."/>
            <person name="Huson D.H."/>
            <person name="Williams R.B."/>
        </authorList>
    </citation>
    <scope>NUCLEOTIDE SEQUENCE [LARGE SCALE GENOMIC DNA]</scope>
    <source>
        <strain evidence="2">SSD2</strain>
    </source>
</reference>
<comment type="subunit">
    <text evidence="1">Monomer.</text>
</comment>
<dbReference type="Pfam" id="PF04378">
    <property type="entry name" value="RsmJ"/>
    <property type="match status" value="1"/>
</dbReference>
<feature type="binding site" evidence="1">
    <location>
        <position position="100"/>
    </location>
    <ligand>
        <name>S-adenosyl-L-methionine</name>
        <dbReference type="ChEBI" id="CHEBI:59789"/>
    </ligand>
</feature>
<dbReference type="GO" id="GO:0005829">
    <property type="term" value="C:cytosol"/>
    <property type="evidence" value="ECO:0007669"/>
    <property type="project" value="TreeGrafter"/>
</dbReference>
<comment type="similarity">
    <text evidence="1">Belongs to the RlmJ family.</text>
</comment>
<feature type="binding site" evidence="1">
    <location>
        <position position="19"/>
    </location>
    <ligand>
        <name>S-adenosyl-L-methionine</name>
        <dbReference type="ChEBI" id="CHEBI:59789"/>
    </ligand>
</feature>
<keyword evidence="1" id="KW-0949">S-adenosyl-L-methionine</keyword>
<dbReference type="GO" id="GO:0070475">
    <property type="term" value="P:rRNA base methylation"/>
    <property type="evidence" value="ECO:0007669"/>
    <property type="project" value="UniProtKB-UniRule"/>
</dbReference>
<dbReference type="Gene3D" id="3.40.50.150">
    <property type="entry name" value="Vaccinia Virus protein VP39"/>
    <property type="match status" value="1"/>
</dbReference>
<keyword evidence="1" id="KW-0808">Transferase</keyword>
<keyword evidence="1" id="KW-0489">Methyltransferase</keyword>
<proteinExistence type="inferred from homology"/>
<dbReference type="KEGG" id="this:HZT40_02130"/>
<evidence type="ECO:0000256" key="1">
    <source>
        <dbReference type="HAMAP-Rule" id="MF_00934"/>
    </source>
</evidence>
<dbReference type="PANTHER" id="PTHR37426">
    <property type="entry name" value="RIBOSOMAL RNA LARGE SUBUNIT METHYLTRANSFERASE J"/>
    <property type="match status" value="1"/>
</dbReference>
<dbReference type="InterPro" id="IPR007473">
    <property type="entry name" value="RlmJ"/>
</dbReference>
<keyword evidence="1" id="KW-0698">rRNA processing</keyword>
<dbReference type="GO" id="GO:0003723">
    <property type="term" value="F:RNA binding"/>
    <property type="evidence" value="ECO:0007669"/>
    <property type="project" value="UniProtKB-UniRule"/>
</dbReference>
<gene>
    <name evidence="1" type="primary">rlmJ</name>
    <name evidence="2" type="ORF">HZT40_02130</name>
</gene>
<dbReference type="EMBL" id="CP059265">
    <property type="protein sequence ID" value="QLQ30610.1"/>
    <property type="molecule type" value="Genomic_DNA"/>
</dbReference>
<dbReference type="SUPFAM" id="SSF53335">
    <property type="entry name" value="S-adenosyl-L-methionine-dependent methyltransferases"/>
    <property type="match status" value="1"/>
</dbReference>
<comment type="function">
    <text evidence="1">Specifically methylates the adenine in position 2030 of 23S rRNA.</text>
</comment>
<dbReference type="InterPro" id="IPR029063">
    <property type="entry name" value="SAM-dependent_MTases_sf"/>
</dbReference>
<comment type="catalytic activity">
    <reaction evidence="1">
        <text>adenosine(2030) in 23S rRNA + S-adenosyl-L-methionine = N(6)-methyladenosine(2030) in 23S rRNA + S-adenosyl-L-homocysteine + H(+)</text>
        <dbReference type="Rhea" id="RHEA:43736"/>
        <dbReference type="Rhea" id="RHEA-COMP:10668"/>
        <dbReference type="Rhea" id="RHEA-COMP:10669"/>
        <dbReference type="ChEBI" id="CHEBI:15378"/>
        <dbReference type="ChEBI" id="CHEBI:57856"/>
        <dbReference type="ChEBI" id="CHEBI:59789"/>
        <dbReference type="ChEBI" id="CHEBI:74411"/>
        <dbReference type="ChEBI" id="CHEBI:74449"/>
        <dbReference type="EC" id="2.1.1.266"/>
    </reaction>
</comment>
<feature type="site" description="Interaction with substrate rRNA" evidence="1">
    <location>
        <position position="4"/>
    </location>
</feature>
<keyword evidence="3" id="KW-1185">Reference proteome</keyword>